<feature type="signal peptide" evidence="9">
    <location>
        <begin position="1"/>
        <end position="15"/>
    </location>
</feature>
<protein>
    <recommendedName>
        <fullName evidence="8">Abasic site processing protein</fullName>
        <ecNumber evidence="8">3.4.-.-</ecNumber>
    </recommendedName>
</protein>
<evidence type="ECO:0000256" key="1">
    <source>
        <dbReference type="ARBA" id="ARBA00008136"/>
    </source>
</evidence>
<reference evidence="10 11" key="1">
    <citation type="submission" date="2018-06" db="EMBL/GenBank/DDBJ databases">
        <title>Three novel Pseudomonas species isolated from symptomatic oak.</title>
        <authorList>
            <person name="Bueno-Gonzalez V."/>
            <person name="Brady C."/>
        </authorList>
    </citation>
    <scope>NUCLEOTIDE SEQUENCE [LARGE SCALE GENOMIC DNA]</scope>
    <source>
        <strain evidence="10 11">P6B</strain>
    </source>
</reference>
<evidence type="ECO:0000256" key="3">
    <source>
        <dbReference type="ARBA" id="ARBA00022763"/>
    </source>
</evidence>
<evidence type="ECO:0000313" key="10">
    <source>
        <dbReference type="EMBL" id="TBU89716.1"/>
    </source>
</evidence>
<comment type="caution">
    <text evidence="10">The sequence shown here is derived from an EMBL/GenBank/DDBJ whole genome shotgun (WGS) entry which is preliminary data.</text>
</comment>
<dbReference type="InterPro" id="IPR036590">
    <property type="entry name" value="SRAP-like"/>
</dbReference>
<keyword evidence="4 8" id="KW-0378">Hydrolase</keyword>
<dbReference type="GO" id="GO:0106300">
    <property type="term" value="P:protein-DNA covalent cross-linking repair"/>
    <property type="evidence" value="ECO:0007669"/>
    <property type="project" value="InterPro"/>
</dbReference>
<proteinExistence type="inferred from homology"/>
<dbReference type="EC" id="3.4.-.-" evidence="8"/>
<dbReference type="GO" id="GO:0006508">
    <property type="term" value="P:proteolysis"/>
    <property type="evidence" value="ECO:0007669"/>
    <property type="project" value="UniProtKB-KW"/>
</dbReference>
<dbReference type="SUPFAM" id="SSF143081">
    <property type="entry name" value="BB1717-like"/>
    <property type="match status" value="1"/>
</dbReference>
<dbReference type="EMBL" id="QJUL01000024">
    <property type="protein sequence ID" value="TBU89716.1"/>
    <property type="molecule type" value="Genomic_DNA"/>
</dbReference>
<comment type="similarity">
    <text evidence="1 8">Belongs to the SOS response-associated peptidase family.</text>
</comment>
<evidence type="ECO:0000256" key="5">
    <source>
        <dbReference type="ARBA" id="ARBA00023124"/>
    </source>
</evidence>
<dbReference type="GO" id="GO:0003697">
    <property type="term" value="F:single-stranded DNA binding"/>
    <property type="evidence" value="ECO:0007669"/>
    <property type="project" value="InterPro"/>
</dbReference>
<evidence type="ECO:0000313" key="11">
    <source>
        <dbReference type="Proteomes" id="UP000293172"/>
    </source>
</evidence>
<evidence type="ECO:0000256" key="7">
    <source>
        <dbReference type="ARBA" id="ARBA00023239"/>
    </source>
</evidence>
<dbReference type="GO" id="GO:0016829">
    <property type="term" value="F:lyase activity"/>
    <property type="evidence" value="ECO:0007669"/>
    <property type="project" value="UniProtKB-KW"/>
</dbReference>
<evidence type="ECO:0000256" key="4">
    <source>
        <dbReference type="ARBA" id="ARBA00022801"/>
    </source>
</evidence>
<evidence type="ECO:0000256" key="2">
    <source>
        <dbReference type="ARBA" id="ARBA00022670"/>
    </source>
</evidence>
<dbReference type="RefSeq" id="WP_131198498.1">
    <property type="nucleotide sequence ID" value="NZ_QJUL01000024.1"/>
</dbReference>
<dbReference type="Pfam" id="PF02586">
    <property type="entry name" value="SRAP"/>
    <property type="match status" value="1"/>
</dbReference>
<dbReference type="OrthoDB" id="6192129at2"/>
<keyword evidence="5" id="KW-0190">Covalent protein-DNA linkage</keyword>
<organism evidence="10 11">
    <name type="scientific">Phytopseudomonas dryadis</name>
    <dbReference type="NCBI Taxonomy" id="2487520"/>
    <lineage>
        <taxon>Bacteria</taxon>
        <taxon>Pseudomonadati</taxon>
        <taxon>Pseudomonadota</taxon>
        <taxon>Gammaproteobacteria</taxon>
        <taxon>Pseudomonadales</taxon>
        <taxon>Pseudomonadaceae</taxon>
        <taxon>Phytopseudomonas</taxon>
    </lineage>
</organism>
<evidence type="ECO:0000256" key="9">
    <source>
        <dbReference type="SAM" id="SignalP"/>
    </source>
</evidence>
<keyword evidence="2 8" id="KW-0645">Protease</keyword>
<gene>
    <name evidence="10" type="ORF">DNK44_16315</name>
</gene>
<keyword evidence="6" id="KW-0238">DNA-binding</keyword>
<dbReference type="Proteomes" id="UP000293172">
    <property type="component" value="Unassembled WGS sequence"/>
</dbReference>
<keyword evidence="9" id="KW-0732">Signal</keyword>
<name>A0A4V6MX78_9GAMM</name>
<evidence type="ECO:0000256" key="6">
    <source>
        <dbReference type="ARBA" id="ARBA00023125"/>
    </source>
</evidence>
<feature type="chain" id="PRO_5020200970" description="Abasic site processing protein" evidence="9">
    <location>
        <begin position="16"/>
        <end position="206"/>
    </location>
</feature>
<accession>A0A4V6MX78</accession>
<dbReference type="PANTHER" id="PTHR13604:SF0">
    <property type="entry name" value="ABASIC SITE PROCESSING PROTEIN HMCES"/>
    <property type="match status" value="1"/>
</dbReference>
<dbReference type="InterPro" id="IPR003738">
    <property type="entry name" value="SRAP"/>
</dbReference>
<sequence length="206" mass="22951">MCGRFALFRWTPAFAALPGFPADQPPHWSLAPGSQVLLQRADAQGARSLVRARWGLTPPWLKDLSKTPAQARAETLAEQPMFREALRLRRGLIPANGFYEWRGAARKRPYWLSGQEPMLYFAALWEAYPVEGHVYLSTAVVTQAAASLRRPLILSEAQQALWLATDTPLDSLRDLLAGTQPVLRERVLANLVNDPRLDGPECLTPA</sequence>
<keyword evidence="7" id="KW-0456">Lyase</keyword>
<evidence type="ECO:0000256" key="8">
    <source>
        <dbReference type="RuleBase" id="RU364100"/>
    </source>
</evidence>
<dbReference type="AlphaFoldDB" id="A0A4V6MX78"/>
<dbReference type="GO" id="GO:0008233">
    <property type="term" value="F:peptidase activity"/>
    <property type="evidence" value="ECO:0007669"/>
    <property type="project" value="UniProtKB-KW"/>
</dbReference>
<dbReference type="Gene3D" id="3.90.1680.10">
    <property type="entry name" value="SOS response associated peptidase-like"/>
    <property type="match status" value="1"/>
</dbReference>
<dbReference type="PANTHER" id="PTHR13604">
    <property type="entry name" value="DC12-RELATED"/>
    <property type="match status" value="1"/>
</dbReference>
<keyword evidence="3" id="KW-0227">DNA damage</keyword>